<dbReference type="Pfam" id="PF00096">
    <property type="entry name" value="zf-C2H2"/>
    <property type="match status" value="2"/>
</dbReference>
<dbReference type="PANTHER" id="PTHR14196">
    <property type="entry name" value="ODD-SKIPPED - RELATED"/>
    <property type="match status" value="1"/>
</dbReference>
<evidence type="ECO:0000256" key="5">
    <source>
        <dbReference type="ARBA" id="ARBA00022771"/>
    </source>
</evidence>
<sequence length="71" mass="8262">MRTHTGERPYPCDTCGKRFSSSSRLYIHRRIHTGEKLFTCETCGKSFSRSSTLYIHKKTHTAEKPEAHKTF</sequence>
<keyword evidence="9" id="KW-0804">Transcription</keyword>
<dbReference type="Gene3D" id="3.30.160.60">
    <property type="entry name" value="Classic Zinc Finger"/>
    <property type="match status" value="2"/>
</dbReference>
<dbReference type="GO" id="GO:0008270">
    <property type="term" value="F:zinc ion binding"/>
    <property type="evidence" value="ECO:0007669"/>
    <property type="project" value="UniProtKB-KW"/>
</dbReference>
<dbReference type="GO" id="GO:0000977">
    <property type="term" value="F:RNA polymerase II transcription regulatory region sequence-specific DNA binding"/>
    <property type="evidence" value="ECO:0007669"/>
    <property type="project" value="TreeGrafter"/>
</dbReference>
<evidence type="ECO:0000256" key="11">
    <source>
        <dbReference type="PROSITE-ProRule" id="PRU00042"/>
    </source>
</evidence>
<keyword evidence="10" id="KW-0539">Nucleus</keyword>
<dbReference type="PANTHER" id="PTHR14196:SF12">
    <property type="entry name" value="ZINC FINGER PROTEIN 208-LIKE"/>
    <property type="match status" value="1"/>
</dbReference>
<evidence type="ECO:0000313" key="13">
    <source>
        <dbReference type="Ensembl" id="ENSPNYP00000008246.1"/>
    </source>
</evidence>
<keyword evidence="3" id="KW-0479">Metal-binding</keyword>
<evidence type="ECO:0000256" key="1">
    <source>
        <dbReference type="ARBA" id="ARBA00004123"/>
    </source>
</evidence>
<keyword evidence="4" id="KW-0677">Repeat</keyword>
<reference evidence="13" key="1">
    <citation type="submission" date="2023-09" db="UniProtKB">
        <authorList>
            <consortium name="Ensembl"/>
        </authorList>
    </citation>
    <scope>IDENTIFICATION</scope>
</reference>
<name>A0A3B4FGI3_9CICH</name>
<keyword evidence="6" id="KW-0862">Zinc</keyword>
<evidence type="ECO:0000256" key="3">
    <source>
        <dbReference type="ARBA" id="ARBA00022723"/>
    </source>
</evidence>
<evidence type="ECO:0000256" key="9">
    <source>
        <dbReference type="ARBA" id="ARBA00023163"/>
    </source>
</evidence>
<feature type="domain" description="C2H2-type" evidence="12">
    <location>
        <begin position="38"/>
        <end position="65"/>
    </location>
</feature>
<dbReference type="GO" id="GO:0000981">
    <property type="term" value="F:DNA-binding transcription factor activity, RNA polymerase II-specific"/>
    <property type="evidence" value="ECO:0007669"/>
    <property type="project" value="TreeGrafter"/>
</dbReference>
<keyword evidence="8" id="KW-0238">DNA-binding</keyword>
<dbReference type="SUPFAM" id="SSF57667">
    <property type="entry name" value="beta-beta-alpha zinc fingers"/>
    <property type="match status" value="1"/>
</dbReference>
<comment type="subcellular location">
    <subcellularLocation>
        <location evidence="1">Nucleus</location>
    </subcellularLocation>
</comment>
<dbReference type="InterPro" id="IPR036236">
    <property type="entry name" value="Znf_C2H2_sf"/>
</dbReference>
<evidence type="ECO:0000256" key="10">
    <source>
        <dbReference type="ARBA" id="ARBA00023242"/>
    </source>
</evidence>
<keyword evidence="5 11" id="KW-0863">Zinc-finger</keyword>
<evidence type="ECO:0000256" key="8">
    <source>
        <dbReference type="ARBA" id="ARBA00023125"/>
    </source>
</evidence>
<dbReference type="GeneTree" id="ENSGT01150000286977"/>
<dbReference type="FunFam" id="3.30.160.60:FF:001534">
    <property type="entry name" value="zinc finger protein 227 isoform X1"/>
    <property type="match status" value="1"/>
</dbReference>
<protein>
    <recommendedName>
        <fullName evidence="12">C2H2-type domain-containing protein</fullName>
    </recommendedName>
</protein>
<feature type="domain" description="C2H2-type" evidence="12">
    <location>
        <begin position="10"/>
        <end position="37"/>
    </location>
</feature>
<dbReference type="InterPro" id="IPR013087">
    <property type="entry name" value="Znf_C2H2_type"/>
</dbReference>
<dbReference type="PROSITE" id="PS00028">
    <property type="entry name" value="ZINC_FINGER_C2H2_1"/>
    <property type="match status" value="2"/>
</dbReference>
<dbReference type="AlphaFoldDB" id="A0A3B4FGI3"/>
<evidence type="ECO:0000256" key="6">
    <source>
        <dbReference type="ARBA" id="ARBA00022833"/>
    </source>
</evidence>
<organism evidence="13">
    <name type="scientific">Pundamilia nyererei</name>
    <dbReference type="NCBI Taxonomy" id="303518"/>
    <lineage>
        <taxon>Eukaryota</taxon>
        <taxon>Metazoa</taxon>
        <taxon>Chordata</taxon>
        <taxon>Craniata</taxon>
        <taxon>Vertebrata</taxon>
        <taxon>Euteleostomi</taxon>
        <taxon>Actinopterygii</taxon>
        <taxon>Neopterygii</taxon>
        <taxon>Teleostei</taxon>
        <taxon>Neoteleostei</taxon>
        <taxon>Acanthomorphata</taxon>
        <taxon>Ovalentaria</taxon>
        <taxon>Cichlomorphae</taxon>
        <taxon>Cichliformes</taxon>
        <taxon>Cichlidae</taxon>
        <taxon>African cichlids</taxon>
        <taxon>Pseudocrenilabrinae</taxon>
        <taxon>Haplochromini</taxon>
        <taxon>Pundamilia</taxon>
    </lineage>
</organism>
<dbReference type="InterPro" id="IPR050717">
    <property type="entry name" value="C2H2-ZF_Transcription_Reg"/>
</dbReference>
<keyword evidence="7" id="KW-0805">Transcription regulation</keyword>
<dbReference type="STRING" id="303518.ENSPNYP00000008246"/>
<accession>A0A3B4FGI3</accession>
<comment type="similarity">
    <text evidence="2">Belongs to the krueppel C2H2-type zinc-finger protein family.</text>
</comment>
<dbReference type="Ensembl" id="ENSPNYT00000008446.1">
    <property type="protein sequence ID" value="ENSPNYP00000008246.1"/>
    <property type="gene ID" value="ENSPNYG00000006306.1"/>
</dbReference>
<evidence type="ECO:0000259" key="12">
    <source>
        <dbReference type="PROSITE" id="PS50157"/>
    </source>
</evidence>
<dbReference type="SMART" id="SM00355">
    <property type="entry name" value="ZnF_C2H2"/>
    <property type="match status" value="2"/>
</dbReference>
<dbReference type="FunFam" id="3.30.160.60:FF:000624">
    <property type="entry name" value="zinc finger protein 697"/>
    <property type="match status" value="1"/>
</dbReference>
<evidence type="ECO:0000256" key="7">
    <source>
        <dbReference type="ARBA" id="ARBA00023015"/>
    </source>
</evidence>
<evidence type="ECO:0000256" key="4">
    <source>
        <dbReference type="ARBA" id="ARBA00022737"/>
    </source>
</evidence>
<evidence type="ECO:0000256" key="2">
    <source>
        <dbReference type="ARBA" id="ARBA00006991"/>
    </source>
</evidence>
<dbReference type="GO" id="GO:0005634">
    <property type="term" value="C:nucleus"/>
    <property type="evidence" value="ECO:0007669"/>
    <property type="project" value="UniProtKB-SubCell"/>
</dbReference>
<dbReference type="PROSITE" id="PS50157">
    <property type="entry name" value="ZINC_FINGER_C2H2_2"/>
    <property type="match status" value="2"/>
</dbReference>
<proteinExistence type="inferred from homology"/>